<sequence length="260" mass="28530">MICRNCHHQQNNENAKFCENCGTPLSMTTAEGSEPGSVPQKEERGGDRQQANEYLESAKKASKLYFKFFASALKSPLTYARSVGREQFVNGIITMILYSLVIPLIIYSGFHRLAGFMDHPLLNVVVRPTLAFAVLVVLTAAYCYLAVWYGKGKASFQDVVARFGVYLVPFTALLLLALLFAVLQINLFQSLLLMVGLFGSIFSVPAFVIAGYIPEKGAALDQLQSTILVYIAAFITVGLLGDILFGPLGRLFGEGISLFY</sequence>
<dbReference type="AlphaFoldDB" id="A0A369BGA1"/>
<name>A0A369BGA1_9BACL</name>
<reference evidence="3 4" key="1">
    <citation type="submission" date="2018-07" db="EMBL/GenBank/DDBJ databases">
        <title>Genomic Encyclopedia of Type Strains, Phase III (KMG-III): the genomes of soil and plant-associated and newly described type strains.</title>
        <authorList>
            <person name="Whitman W."/>
        </authorList>
    </citation>
    <scope>NUCLEOTIDE SEQUENCE [LARGE SCALE GENOMIC DNA]</scope>
    <source>
        <strain evidence="3 4">CECT 8333</strain>
    </source>
</reference>
<dbReference type="NCBIfam" id="NF045510">
    <property type="entry name" value="4Cys_prefix_kin"/>
    <property type="match status" value="1"/>
</dbReference>
<feature type="transmembrane region" description="Helical" evidence="2">
    <location>
        <begin position="163"/>
        <end position="185"/>
    </location>
</feature>
<organism evidence="3 4">
    <name type="scientific">Fontibacillus phaseoli</name>
    <dbReference type="NCBI Taxonomy" id="1416533"/>
    <lineage>
        <taxon>Bacteria</taxon>
        <taxon>Bacillati</taxon>
        <taxon>Bacillota</taxon>
        <taxon>Bacilli</taxon>
        <taxon>Bacillales</taxon>
        <taxon>Paenibacillaceae</taxon>
        <taxon>Fontibacillus</taxon>
    </lineage>
</organism>
<protein>
    <recommendedName>
        <fullName evidence="5">Zinc ribbon protein</fullName>
    </recommendedName>
</protein>
<dbReference type="Proteomes" id="UP000253090">
    <property type="component" value="Unassembled WGS sequence"/>
</dbReference>
<feature type="transmembrane region" description="Helical" evidence="2">
    <location>
        <begin position="130"/>
        <end position="151"/>
    </location>
</feature>
<evidence type="ECO:0000313" key="4">
    <source>
        <dbReference type="Proteomes" id="UP000253090"/>
    </source>
</evidence>
<keyword evidence="2" id="KW-0472">Membrane</keyword>
<feature type="transmembrane region" description="Helical" evidence="2">
    <location>
        <begin position="191"/>
        <end position="213"/>
    </location>
</feature>
<comment type="caution">
    <text evidence="3">The sequence shown here is derived from an EMBL/GenBank/DDBJ whole genome shotgun (WGS) entry which is preliminary data.</text>
</comment>
<proteinExistence type="predicted"/>
<evidence type="ECO:0000313" key="3">
    <source>
        <dbReference type="EMBL" id="RCX20580.1"/>
    </source>
</evidence>
<keyword evidence="4" id="KW-1185">Reference proteome</keyword>
<gene>
    <name evidence="3" type="ORF">DFP94_103311</name>
</gene>
<accession>A0A369BGA1</accession>
<keyword evidence="2" id="KW-0812">Transmembrane</keyword>
<feature type="transmembrane region" description="Helical" evidence="2">
    <location>
        <begin position="88"/>
        <end position="110"/>
    </location>
</feature>
<dbReference type="RefSeq" id="WP_114496643.1">
    <property type="nucleotide sequence ID" value="NZ_QPJW01000003.1"/>
</dbReference>
<evidence type="ECO:0000256" key="1">
    <source>
        <dbReference type="SAM" id="MobiDB-lite"/>
    </source>
</evidence>
<dbReference type="OrthoDB" id="2448863at2"/>
<feature type="transmembrane region" description="Helical" evidence="2">
    <location>
        <begin position="225"/>
        <end position="245"/>
    </location>
</feature>
<dbReference type="EMBL" id="QPJW01000003">
    <property type="protein sequence ID" value="RCX20580.1"/>
    <property type="molecule type" value="Genomic_DNA"/>
</dbReference>
<evidence type="ECO:0000256" key="2">
    <source>
        <dbReference type="SAM" id="Phobius"/>
    </source>
</evidence>
<evidence type="ECO:0008006" key="5">
    <source>
        <dbReference type="Google" id="ProtNLM"/>
    </source>
</evidence>
<feature type="region of interest" description="Disordered" evidence="1">
    <location>
        <begin position="29"/>
        <end position="49"/>
    </location>
</feature>
<keyword evidence="2" id="KW-1133">Transmembrane helix</keyword>